<organism evidence="2 3">
    <name type="scientific">Phytophthora fragariaefolia</name>
    <dbReference type="NCBI Taxonomy" id="1490495"/>
    <lineage>
        <taxon>Eukaryota</taxon>
        <taxon>Sar</taxon>
        <taxon>Stramenopiles</taxon>
        <taxon>Oomycota</taxon>
        <taxon>Peronosporomycetes</taxon>
        <taxon>Peronosporales</taxon>
        <taxon>Peronosporaceae</taxon>
        <taxon>Phytophthora</taxon>
    </lineage>
</organism>
<gene>
    <name evidence="2" type="ORF">Pfra01_002264400</name>
</gene>
<dbReference type="AlphaFoldDB" id="A0A9W6Y796"/>
<keyword evidence="3" id="KW-1185">Reference proteome</keyword>
<evidence type="ECO:0000313" key="2">
    <source>
        <dbReference type="EMBL" id="GMF54322.1"/>
    </source>
</evidence>
<evidence type="ECO:0000256" key="1">
    <source>
        <dbReference type="SAM" id="MobiDB-lite"/>
    </source>
</evidence>
<dbReference type="EMBL" id="BSXT01003478">
    <property type="protein sequence ID" value="GMF54322.1"/>
    <property type="molecule type" value="Genomic_DNA"/>
</dbReference>
<comment type="caution">
    <text evidence="2">The sequence shown here is derived from an EMBL/GenBank/DDBJ whole genome shotgun (WGS) entry which is preliminary data.</text>
</comment>
<feature type="compositionally biased region" description="Polar residues" evidence="1">
    <location>
        <begin position="150"/>
        <end position="164"/>
    </location>
</feature>
<feature type="region of interest" description="Disordered" evidence="1">
    <location>
        <begin position="150"/>
        <end position="172"/>
    </location>
</feature>
<evidence type="ECO:0000313" key="3">
    <source>
        <dbReference type="Proteomes" id="UP001165121"/>
    </source>
</evidence>
<protein>
    <submittedName>
        <fullName evidence="2">Unnamed protein product</fullName>
    </submittedName>
</protein>
<sequence>MMVIRPRATRTALQPAAPEMAIQPRTTSAPEMVIQPRAVETDSGPEDTQACTDFGARATRTTHNVITSARAARVTNNAVRRATGFEALRRLSLNKALGKVGLQLPTSYPASRQSSSGTEFLLNTPLQRTLSEFVRRTHAFTGSSGICTRTDTDGNKLSSKQAHGSGSDCAGV</sequence>
<reference evidence="2" key="1">
    <citation type="submission" date="2023-04" db="EMBL/GenBank/DDBJ databases">
        <title>Phytophthora fragariaefolia NBRC 109709.</title>
        <authorList>
            <person name="Ichikawa N."/>
            <person name="Sato H."/>
            <person name="Tonouchi N."/>
        </authorList>
    </citation>
    <scope>NUCLEOTIDE SEQUENCE</scope>
    <source>
        <strain evidence="2">NBRC 109709</strain>
    </source>
</reference>
<name>A0A9W6Y796_9STRA</name>
<dbReference type="Proteomes" id="UP001165121">
    <property type="component" value="Unassembled WGS sequence"/>
</dbReference>
<proteinExistence type="predicted"/>
<accession>A0A9W6Y796</accession>